<dbReference type="KEGG" id="mfk:E2N92_07230"/>
<accession>A0A8G1EGJ8</accession>
<dbReference type="OrthoDB" id="52973at2157"/>
<proteinExistence type="predicted"/>
<name>A0A8G1EGJ8_9EURY</name>
<gene>
    <name evidence="1" type="ORF">E2N92_07230</name>
</gene>
<organism evidence="1 2">
    <name type="scientific">Methanofollis formosanus</name>
    <dbReference type="NCBI Taxonomy" id="299308"/>
    <lineage>
        <taxon>Archaea</taxon>
        <taxon>Methanobacteriati</taxon>
        <taxon>Methanobacteriota</taxon>
        <taxon>Stenosarchaea group</taxon>
        <taxon>Methanomicrobia</taxon>
        <taxon>Methanomicrobiales</taxon>
        <taxon>Methanomicrobiaceae</taxon>
        <taxon>Methanofollis</taxon>
    </lineage>
</organism>
<dbReference type="Proteomes" id="UP000826709">
    <property type="component" value="Chromosome"/>
</dbReference>
<evidence type="ECO:0000313" key="2">
    <source>
        <dbReference type="Proteomes" id="UP000826709"/>
    </source>
</evidence>
<dbReference type="Pfam" id="PF09871">
    <property type="entry name" value="DUF2098"/>
    <property type="match status" value="1"/>
</dbReference>
<dbReference type="InterPro" id="IPR019209">
    <property type="entry name" value="DUF2098"/>
</dbReference>
<dbReference type="RefSeq" id="WP_220680547.1">
    <property type="nucleotide sequence ID" value="NZ_CP037968.1"/>
</dbReference>
<dbReference type="AlphaFoldDB" id="A0A8G1EGJ8"/>
<keyword evidence="2" id="KW-1185">Reference proteome</keyword>
<reference evidence="1" key="1">
    <citation type="journal article" date="2005" name="Int. J. Syst. Evol. Microbiol.">
        <title>Methanofollis formosanus sp. nov., isolated from a fish pond.</title>
        <authorList>
            <person name="Wu S.Y."/>
            <person name="Chen S.C."/>
            <person name="Lai M.C."/>
        </authorList>
    </citation>
    <scope>NUCLEOTIDE SEQUENCE</scope>
    <source>
        <strain evidence="1">ML15</strain>
    </source>
</reference>
<evidence type="ECO:0000313" key="1">
    <source>
        <dbReference type="EMBL" id="QYZ79244.1"/>
    </source>
</evidence>
<dbReference type="EMBL" id="CP037968">
    <property type="protein sequence ID" value="QYZ79244.1"/>
    <property type="molecule type" value="Genomic_DNA"/>
</dbReference>
<sequence length="95" mass="10304">MDATEVAVGMAVRYPRTGTAGTVARIEVIEGDTFAALDSTGLLYRVDTLEPAARPLRHHVEKEEDLESLVRKEAEFGKDISDAWQNIDNACEGGG</sequence>
<reference evidence="1" key="2">
    <citation type="submission" date="2019-03" db="EMBL/GenBank/DDBJ databases">
        <authorList>
            <person name="Chen S.-C."/>
            <person name="Wu S.-Y."/>
            <person name="Lai M.-C."/>
        </authorList>
    </citation>
    <scope>NUCLEOTIDE SEQUENCE</scope>
    <source>
        <strain evidence="1">ML15</strain>
    </source>
</reference>
<protein>
    <submittedName>
        <fullName evidence="1">DUF2098 domain-containing protein</fullName>
    </submittedName>
</protein>